<accession>A0ABR3F4Q5</accession>
<organism evidence="2 3">
    <name type="scientific">Marasmius crinis-equi</name>
    <dbReference type="NCBI Taxonomy" id="585013"/>
    <lineage>
        <taxon>Eukaryota</taxon>
        <taxon>Fungi</taxon>
        <taxon>Dikarya</taxon>
        <taxon>Basidiomycota</taxon>
        <taxon>Agaricomycotina</taxon>
        <taxon>Agaricomycetes</taxon>
        <taxon>Agaricomycetidae</taxon>
        <taxon>Agaricales</taxon>
        <taxon>Marasmiineae</taxon>
        <taxon>Marasmiaceae</taxon>
        <taxon>Marasmius</taxon>
    </lineage>
</organism>
<proteinExistence type="predicted"/>
<keyword evidence="1" id="KW-0812">Transmembrane</keyword>
<feature type="transmembrane region" description="Helical" evidence="1">
    <location>
        <begin position="55"/>
        <end position="73"/>
    </location>
</feature>
<keyword evidence="3" id="KW-1185">Reference proteome</keyword>
<comment type="caution">
    <text evidence="2">The sequence shown here is derived from an EMBL/GenBank/DDBJ whole genome shotgun (WGS) entry which is preliminary data.</text>
</comment>
<protein>
    <submittedName>
        <fullName evidence="2">Uncharacterized protein</fullName>
    </submittedName>
</protein>
<evidence type="ECO:0000313" key="3">
    <source>
        <dbReference type="Proteomes" id="UP001465976"/>
    </source>
</evidence>
<dbReference type="EMBL" id="JBAHYK010000992">
    <property type="protein sequence ID" value="KAL0570113.1"/>
    <property type="molecule type" value="Genomic_DNA"/>
</dbReference>
<gene>
    <name evidence="2" type="ORF">V5O48_011851</name>
</gene>
<sequence>MSFVDDVVGPRTPSLLDPGDKIAIELYSKEELPVVIKSETISDSHRELRDGGRRAWLVLAGAFMVIFMTYGYVNSWGIFQAYYAKNLLRASSSSSM</sequence>
<reference evidence="2 3" key="1">
    <citation type="submission" date="2024-02" db="EMBL/GenBank/DDBJ databases">
        <title>A draft genome for the cacao thread blight pathogen Marasmius crinis-equi.</title>
        <authorList>
            <person name="Cohen S.P."/>
            <person name="Baruah I.K."/>
            <person name="Amoako-Attah I."/>
            <person name="Bukari Y."/>
            <person name="Meinhardt L.W."/>
            <person name="Bailey B.A."/>
        </authorList>
    </citation>
    <scope>NUCLEOTIDE SEQUENCE [LARGE SCALE GENOMIC DNA]</scope>
    <source>
        <strain evidence="2 3">GH-76</strain>
    </source>
</reference>
<keyword evidence="1" id="KW-1133">Transmembrane helix</keyword>
<dbReference type="Proteomes" id="UP001465976">
    <property type="component" value="Unassembled WGS sequence"/>
</dbReference>
<name>A0ABR3F4Q5_9AGAR</name>
<keyword evidence="1" id="KW-0472">Membrane</keyword>
<evidence type="ECO:0000256" key="1">
    <source>
        <dbReference type="SAM" id="Phobius"/>
    </source>
</evidence>
<evidence type="ECO:0000313" key="2">
    <source>
        <dbReference type="EMBL" id="KAL0570113.1"/>
    </source>
</evidence>